<dbReference type="InterPro" id="IPR013561">
    <property type="entry name" value="FilR1_middle_dom"/>
</dbReference>
<dbReference type="EMBL" id="JBHUDI010000004">
    <property type="protein sequence ID" value="MFD1563186.1"/>
    <property type="molecule type" value="Genomic_DNA"/>
</dbReference>
<name>A0ABD6BF35_9EURY</name>
<dbReference type="Pfam" id="PF25213">
    <property type="entry name" value="HVO_A0261_N"/>
    <property type="match status" value="1"/>
</dbReference>
<dbReference type="CDD" id="cd00090">
    <property type="entry name" value="HTH_ARSR"/>
    <property type="match status" value="1"/>
</dbReference>
<dbReference type="InterPro" id="IPR036390">
    <property type="entry name" value="WH_DNA-bd_sf"/>
</dbReference>
<proteinExistence type="predicted"/>
<evidence type="ECO:0000259" key="2">
    <source>
        <dbReference type="Pfam" id="PF25213"/>
    </source>
</evidence>
<evidence type="ECO:0000313" key="4">
    <source>
        <dbReference type="Proteomes" id="UP001597076"/>
    </source>
</evidence>
<sequence>MLSSATNSPLDDVEFLARSEHRVDALDALARRPRSRTGLRELTGVSRSTIGRTLRELEDRHWIRRDGHQYEATQLGAFVASGMRDLIGRLETEQKLRDVWQWLPFEESGFTIEMASDAVVTVAESDDPYRPVNRFESLLRETDRLRFVGFDLALLEPCRDELARRIVDGMQTEIIDPPSVARYIRTTYPEHCSGARESGNLTVRLHDDLPPYGIAIFDRRIAISGHNPESGTVRVLIDTDTPAAREWAESVYDSCRRESRSLALEGAPE</sequence>
<dbReference type="InterPro" id="IPR057527">
    <property type="entry name" value="HVO_A0261-like_N"/>
</dbReference>
<gene>
    <name evidence="3" type="ORF">ACFR99_06470</name>
</gene>
<feature type="domain" description="Methanogenesis regulatory protein FilR1 middle" evidence="1">
    <location>
        <begin position="128"/>
        <end position="257"/>
    </location>
</feature>
<dbReference type="Gene3D" id="1.10.10.10">
    <property type="entry name" value="Winged helix-like DNA-binding domain superfamily/Winged helix DNA-binding domain"/>
    <property type="match status" value="1"/>
</dbReference>
<dbReference type="Pfam" id="PF08350">
    <property type="entry name" value="FilR1_middle"/>
    <property type="match status" value="1"/>
</dbReference>
<dbReference type="InterPro" id="IPR036388">
    <property type="entry name" value="WH-like_DNA-bd_sf"/>
</dbReference>
<dbReference type="InterPro" id="IPR011991">
    <property type="entry name" value="ArsR-like_HTH"/>
</dbReference>
<dbReference type="Proteomes" id="UP001597076">
    <property type="component" value="Unassembled WGS sequence"/>
</dbReference>
<reference evidence="3 4" key="1">
    <citation type="journal article" date="2019" name="Int. J. Syst. Evol. Microbiol.">
        <title>The Global Catalogue of Microorganisms (GCM) 10K type strain sequencing project: providing services to taxonomists for standard genome sequencing and annotation.</title>
        <authorList>
            <consortium name="The Broad Institute Genomics Platform"/>
            <consortium name="The Broad Institute Genome Sequencing Center for Infectious Disease"/>
            <person name="Wu L."/>
            <person name="Ma J."/>
        </authorList>
    </citation>
    <scope>NUCLEOTIDE SEQUENCE [LARGE SCALE GENOMIC DNA]</scope>
    <source>
        <strain evidence="3 4">CGMCC 1.12230</strain>
    </source>
</reference>
<feature type="domain" description="HVO-A0261-like N-terminal" evidence="2">
    <location>
        <begin position="11"/>
        <end position="94"/>
    </location>
</feature>
<keyword evidence="4" id="KW-1185">Reference proteome</keyword>
<comment type="caution">
    <text evidence="3">The sequence shown here is derived from an EMBL/GenBank/DDBJ whole genome shotgun (WGS) entry which is preliminary data.</text>
</comment>
<evidence type="ECO:0000313" key="3">
    <source>
        <dbReference type="EMBL" id="MFD1563186.1"/>
    </source>
</evidence>
<dbReference type="AlphaFoldDB" id="A0ABD6BF35"/>
<evidence type="ECO:0000259" key="1">
    <source>
        <dbReference type="Pfam" id="PF08350"/>
    </source>
</evidence>
<accession>A0ABD6BF35</accession>
<organism evidence="3 4">
    <name type="scientific">Haloarchaeobius amylolyticus</name>
    <dbReference type="NCBI Taxonomy" id="1198296"/>
    <lineage>
        <taxon>Archaea</taxon>
        <taxon>Methanobacteriati</taxon>
        <taxon>Methanobacteriota</taxon>
        <taxon>Stenosarchaea group</taxon>
        <taxon>Halobacteria</taxon>
        <taxon>Halobacteriales</taxon>
        <taxon>Halorubellaceae</taxon>
        <taxon>Haloarchaeobius</taxon>
    </lineage>
</organism>
<dbReference type="RefSeq" id="WP_390285519.1">
    <property type="nucleotide sequence ID" value="NZ_JBHUDI010000004.1"/>
</dbReference>
<protein>
    <submittedName>
        <fullName evidence="3">Helix-turn-helix transcriptional regulator</fullName>
    </submittedName>
</protein>
<dbReference type="SUPFAM" id="SSF46785">
    <property type="entry name" value="Winged helix' DNA-binding domain"/>
    <property type="match status" value="1"/>
</dbReference>